<dbReference type="Gene3D" id="3.40.50.720">
    <property type="entry name" value="NAD(P)-binding Rossmann-like Domain"/>
    <property type="match status" value="1"/>
</dbReference>
<accession>A0A6G3XMW2</accession>
<feature type="non-terminal residue" evidence="1">
    <location>
        <position position="1"/>
    </location>
</feature>
<sequence length="27" mass="2992">TVAFLASDRARHITMQELYVDGGATLR</sequence>
<reference evidence="1" key="1">
    <citation type="submission" date="2020-01" db="EMBL/GenBank/DDBJ databases">
        <title>Insect and environment-associated Actinomycetes.</title>
        <authorList>
            <person name="Currrie C."/>
            <person name="Chevrette M."/>
            <person name="Carlson C."/>
            <person name="Stubbendieck R."/>
            <person name="Wendt-Pienkowski E."/>
        </authorList>
    </citation>
    <scope>NUCLEOTIDE SEQUENCE</scope>
    <source>
        <strain evidence="1">SID7499</strain>
    </source>
</reference>
<dbReference type="InterPro" id="IPR002347">
    <property type="entry name" value="SDR_fam"/>
</dbReference>
<dbReference type="EMBL" id="JAAGMN010007676">
    <property type="protein sequence ID" value="NEE19081.1"/>
    <property type="molecule type" value="Genomic_DNA"/>
</dbReference>
<dbReference type="AlphaFoldDB" id="A0A6G3XMW2"/>
<evidence type="ECO:0000313" key="1">
    <source>
        <dbReference type="EMBL" id="NEE19081.1"/>
    </source>
</evidence>
<name>A0A6G3XMW2_9ACTN</name>
<dbReference type="Pfam" id="PF13561">
    <property type="entry name" value="adh_short_C2"/>
    <property type="match status" value="1"/>
</dbReference>
<organism evidence="1">
    <name type="scientific">Streptomyces sp. SID7499</name>
    <dbReference type="NCBI Taxonomy" id="2706086"/>
    <lineage>
        <taxon>Bacteria</taxon>
        <taxon>Bacillati</taxon>
        <taxon>Actinomycetota</taxon>
        <taxon>Actinomycetes</taxon>
        <taxon>Kitasatosporales</taxon>
        <taxon>Streptomycetaceae</taxon>
        <taxon>Streptomyces</taxon>
    </lineage>
</organism>
<dbReference type="InterPro" id="IPR036291">
    <property type="entry name" value="NAD(P)-bd_dom_sf"/>
</dbReference>
<comment type="caution">
    <text evidence="1">The sequence shown here is derived from an EMBL/GenBank/DDBJ whole genome shotgun (WGS) entry which is preliminary data.</text>
</comment>
<gene>
    <name evidence="1" type="ORF">G3M58_73030</name>
</gene>
<dbReference type="SUPFAM" id="SSF51735">
    <property type="entry name" value="NAD(P)-binding Rossmann-fold domains"/>
    <property type="match status" value="1"/>
</dbReference>
<proteinExistence type="predicted"/>
<protein>
    <submittedName>
        <fullName evidence="1">SDR family oxidoreductase</fullName>
    </submittedName>
</protein>